<organism evidence="1">
    <name type="scientific">freshwater metagenome</name>
    <dbReference type="NCBI Taxonomy" id="449393"/>
    <lineage>
        <taxon>unclassified sequences</taxon>
        <taxon>metagenomes</taxon>
        <taxon>ecological metagenomes</taxon>
    </lineage>
</organism>
<sequence>MHGGKNCVAAGLQRVVQVLAHTGHRCHCGEGLRAHVLGVRAREADTADASNRTDGAQQVREQRTHPGVGIAPLPCGKLQVAAVAVHVLPEQGHLGYARSSERPHLGDDVLERSADLYTAHCRNDAEGALVVAADLDGDPGVVRRLTLCREGRREHGVVVDDRLVEDLGDRATRSGLTHEDRRSVHVVGAEHYVDVRCLVPHEVLVLLGKTASDHNLTTVLLTFPGLQVTEGAVQLVVGVLPDATRVQHHHIGVFFGFGLHEAVFLQQSSDAFGVVLVHLAPEGANDVTLGHQKSLGPSRAHRGAFG</sequence>
<dbReference type="EMBL" id="CAEZXX010000002">
    <property type="protein sequence ID" value="CAB4692403.1"/>
    <property type="molecule type" value="Genomic_DNA"/>
</dbReference>
<gene>
    <name evidence="1" type="ORF">UFOPK2602_00091</name>
</gene>
<name>A0A6J6P6S4_9ZZZZ</name>
<accession>A0A6J6P6S4</accession>
<dbReference type="AlphaFoldDB" id="A0A6J6P6S4"/>
<evidence type="ECO:0000313" key="1">
    <source>
        <dbReference type="EMBL" id="CAB4692403.1"/>
    </source>
</evidence>
<proteinExistence type="predicted"/>
<protein>
    <submittedName>
        <fullName evidence="1">Unannotated protein</fullName>
    </submittedName>
</protein>
<reference evidence="1" key="1">
    <citation type="submission" date="2020-05" db="EMBL/GenBank/DDBJ databases">
        <authorList>
            <person name="Chiriac C."/>
            <person name="Salcher M."/>
            <person name="Ghai R."/>
            <person name="Kavagutti S V."/>
        </authorList>
    </citation>
    <scope>NUCLEOTIDE SEQUENCE</scope>
</reference>